<evidence type="ECO:0000256" key="6">
    <source>
        <dbReference type="ARBA" id="ARBA00022692"/>
    </source>
</evidence>
<feature type="compositionally biased region" description="Polar residues" evidence="20">
    <location>
        <begin position="1004"/>
        <end position="1017"/>
    </location>
</feature>
<feature type="region of interest" description="Disordered" evidence="20">
    <location>
        <begin position="1303"/>
        <end position="1322"/>
    </location>
</feature>
<keyword evidence="22" id="KW-0732">Signal</keyword>
<evidence type="ECO:0000256" key="20">
    <source>
        <dbReference type="SAM" id="MobiDB-lite"/>
    </source>
</evidence>
<dbReference type="GO" id="GO:0004674">
    <property type="term" value="F:protein serine/threonine kinase activity"/>
    <property type="evidence" value="ECO:0007669"/>
    <property type="project" value="UniProtKB-KW"/>
</dbReference>
<name>A0A671XE54_SPAAU</name>
<feature type="compositionally biased region" description="Basic and acidic residues" evidence="20">
    <location>
        <begin position="1176"/>
        <end position="1196"/>
    </location>
</feature>
<evidence type="ECO:0000256" key="19">
    <source>
        <dbReference type="PROSITE-ProRule" id="PRU10141"/>
    </source>
</evidence>
<feature type="transmembrane region" description="Helical" evidence="21">
    <location>
        <begin position="47"/>
        <end position="69"/>
    </location>
</feature>
<keyword evidence="5" id="KW-0808">Transferase</keyword>
<evidence type="ECO:0000256" key="16">
    <source>
        <dbReference type="ARBA" id="ARBA00071818"/>
    </source>
</evidence>
<dbReference type="GO" id="GO:0012505">
    <property type="term" value="C:endomembrane system"/>
    <property type="evidence" value="ECO:0007669"/>
    <property type="project" value="UniProtKB-ARBA"/>
</dbReference>
<dbReference type="PANTHER" id="PTHR24417:SF8">
    <property type="entry name" value="SERINE_THREONINE-PROTEIN KINASE LMTK2"/>
    <property type="match status" value="1"/>
</dbReference>
<feature type="signal peptide" evidence="22">
    <location>
        <begin position="1"/>
        <end position="25"/>
    </location>
</feature>
<dbReference type="FunFam" id="1.10.510.10:FF:000386">
    <property type="entry name" value="serine/threonine-protein kinase LMTK2 isoform X1"/>
    <property type="match status" value="1"/>
</dbReference>
<organism evidence="24 25">
    <name type="scientific">Sparus aurata</name>
    <name type="common">Gilthead sea bream</name>
    <dbReference type="NCBI Taxonomy" id="8175"/>
    <lineage>
        <taxon>Eukaryota</taxon>
        <taxon>Metazoa</taxon>
        <taxon>Chordata</taxon>
        <taxon>Craniata</taxon>
        <taxon>Vertebrata</taxon>
        <taxon>Euteleostomi</taxon>
        <taxon>Actinopterygii</taxon>
        <taxon>Neopterygii</taxon>
        <taxon>Teleostei</taxon>
        <taxon>Neoteleostei</taxon>
        <taxon>Acanthomorphata</taxon>
        <taxon>Eupercaria</taxon>
        <taxon>Spariformes</taxon>
        <taxon>Sparidae</taxon>
        <taxon>Sparus</taxon>
    </lineage>
</organism>
<evidence type="ECO:0000256" key="1">
    <source>
        <dbReference type="ARBA" id="ARBA00004141"/>
    </source>
</evidence>
<evidence type="ECO:0000256" key="2">
    <source>
        <dbReference type="ARBA" id="ARBA00012513"/>
    </source>
</evidence>
<dbReference type="Proteomes" id="UP000472265">
    <property type="component" value="Chromosome 23"/>
</dbReference>
<keyword evidence="7 19" id="KW-0547">Nucleotide-binding</keyword>
<evidence type="ECO:0000259" key="23">
    <source>
        <dbReference type="PROSITE" id="PS50011"/>
    </source>
</evidence>
<dbReference type="EC" id="2.7.11.1" evidence="2"/>
<feature type="chain" id="PRO_5025495937" description="Serine/threonine-protein kinase LMTK2" evidence="22">
    <location>
        <begin position="26"/>
        <end position="1433"/>
    </location>
</feature>
<evidence type="ECO:0000256" key="7">
    <source>
        <dbReference type="ARBA" id="ARBA00022741"/>
    </source>
</evidence>
<feature type="binding site" evidence="19">
    <location>
        <position position="167"/>
    </location>
    <ligand>
        <name>ATP</name>
        <dbReference type="ChEBI" id="CHEBI:30616"/>
    </ligand>
</feature>
<reference evidence="24" key="3">
    <citation type="submission" date="2025-09" db="UniProtKB">
        <authorList>
            <consortium name="Ensembl"/>
        </authorList>
    </citation>
    <scope>IDENTIFICATION</scope>
</reference>
<dbReference type="PRINTS" id="PR00109">
    <property type="entry name" value="TYRKINASE"/>
</dbReference>
<evidence type="ECO:0000256" key="11">
    <source>
        <dbReference type="ARBA" id="ARBA00023136"/>
    </source>
</evidence>
<keyword evidence="8" id="KW-0418">Kinase</keyword>
<proteinExistence type="predicted"/>
<evidence type="ECO:0000256" key="14">
    <source>
        <dbReference type="ARBA" id="ARBA00056664"/>
    </source>
</evidence>
<dbReference type="InterPro" id="IPR017441">
    <property type="entry name" value="Protein_kinase_ATP_BS"/>
</dbReference>
<evidence type="ECO:0000256" key="22">
    <source>
        <dbReference type="SAM" id="SignalP"/>
    </source>
</evidence>
<dbReference type="PROSITE" id="PS50011">
    <property type="entry name" value="PROTEIN_KINASE_DOM"/>
    <property type="match status" value="1"/>
</dbReference>
<keyword evidence="25" id="KW-1185">Reference proteome</keyword>
<keyword evidence="3" id="KW-0723">Serine/threonine-protein kinase</keyword>
<dbReference type="InterPro" id="IPR000719">
    <property type="entry name" value="Prot_kinase_dom"/>
</dbReference>
<keyword evidence="9 19" id="KW-0067">ATP-binding</keyword>
<keyword evidence="6 21" id="KW-0812">Transmembrane</keyword>
<evidence type="ECO:0000256" key="3">
    <source>
        <dbReference type="ARBA" id="ARBA00022527"/>
    </source>
</evidence>
<sequence>MKSRHRYVLLLASGIFLSALCLCEGAPLLYPHKSGGSTGDTLSVSLYLSLVVSLTALVALVVLLVNCVTCCKEREINFKEFEDHFDDEIDFTPPAEDTPSMQSPAEVYTLAVSPVALPGPPHLQPPARLQVARHSLSYIQEIGNGWFGQVLLSEIYTDPGGARVVVKELKANASAKEQNDFLQQGDPYRVLQHPNILQCLGQCVEAIPFLLVFEYCEMGDLRGYLSQQDWMFRNAELLQLQRMACEIAAGVTHLHKHNFLHSDLALRNCYLTADLTVKVGDYGIGPYRYKEDYIITEDDVFAPLRWLAPELVGERHGGVITMEQTKPSNVWALGVTLWELFENAAQPYPHLTDREVLNHVIKDQQVKLFKPQLELPYSDRWYEVLQFCWLSPDKRATAEEVHRLLIYLRMQGQKDIEEDFEQRWDALKPNPSTRQTTVSHSSFPILEQFADDALRQEIDEVLTVTETSKGLSFEYVWEAAKHDHYEGNHGRSSMDTTLNYHSMFFPVSSEDIQAHFPDPAARAAGKESDNTSSGIPGIVPVFDTQKPLNGNEYYIQLEEQGESTVGEDGNRGQDIDFSAGRQDFVVLQDVRLDESSTDADFFHQSIDSKDSYLPDSHIWSSLENDSPYHTNIFTEGGSKQEDSPSWGRGFMELPERNGNPFHEDKSYGDSFLGDGSEATHLTDSVEVEGENSDVKRLLNTEKLADNFMFLKDQRLMKDGSSFSSPQDNFLLPGVAHEPEDAFKMRSWDNFESLGSLTTMDTYLKPAASSTSSRQELLDSPRASLGDSSTEDLGLLQSSDKGVDSGFDSTSERFEIIISQTDDHTPAFSESATTDFMCTDAKIPSLEDDLGASKDNVQSVEGEMPENLQVQALSSDNGHGEDLTSNDLLSELIEDADIELETTLSDHEESFMDTSGRPLVRSSLLVSGPSLDQISQDSLLEDSMSTTLPTVDNSAETPDSLDSLDIHRLGEHGEELSAQIAQHKLQPPYKISDSGYETENLESPEWNSQPSVKDQSPVKNGLSVAKEEEETEEPSAATSLVPPEIIISEVGGVLNAHSEDPSEDQQPDYEAPAEEPLMGMNYRDSAYFSDNESEAEKKSEETVAGGSGEVTWLRNSVSEAAGSAPLEVKVLKDVTSPCQPDPSEDIETSTSLPSAAPSKPTAEITGHAKLTRTYASDGHKIKEPEMEGRYLGRRDGSGLDGQEDGGDADEEDENSDDSDDDIRAYQLHSSSSDSEDDGVHTVPVIISDDSSAKNLKSLLKPTTLNIEASSSPFAARSNADNSRRAVSFFDDVTVYLFDQETPTKELGDHSLGSNSQVPEFSSPVSTASYLNRFTNSESSTDEEGGGFEWDDDFSSPSPAFLPKTDKDPVSKAMSLSAASRFASPPAAVGRVLEPSWTSSSNYSRFSISPASIASFSLTHLTDSDIEQGGKSSSS</sequence>
<evidence type="ECO:0000256" key="15">
    <source>
        <dbReference type="ARBA" id="ARBA00063938"/>
    </source>
</evidence>
<feature type="compositionally biased region" description="Acidic residues" evidence="20">
    <location>
        <begin position="1060"/>
        <end position="1072"/>
    </location>
</feature>
<comment type="catalytic activity">
    <reaction evidence="12">
        <text>L-threonyl-[protein] + ATP = O-phospho-L-threonyl-[protein] + ADP + H(+)</text>
        <dbReference type="Rhea" id="RHEA:46608"/>
        <dbReference type="Rhea" id="RHEA-COMP:11060"/>
        <dbReference type="Rhea" id="RHEA-COMP:11605"/>
        <dbReference type="ChEBI" id="CHEBI:15378"/>
        <dbReference type="ChEBI" id="CHEBI:30013"/>
        <dbReference type="ChEBI" id="CHEBI:30616"/>
        <dbReference type="ChEBI" id="CHEBI:61977"/>
        <dbReference type="ChEBI" id="CHEBI:456216"/>
        <dbReference type="EC" id="2.7.11.1"/>
    </reaction>
</comment>
<evidence type="ECO:0000256" key="17">
    <source>
        <dbReference type="ARBA" id="ARBA00079358"/>
    </source>
</evidence>
<evidence type="ECO:0000256" key="18">
    <source>
        <dbReference type="ARBA" id="ARBA00079456"/>
    </source>
</evidence>
<dbReference type="PROSITE" id="PS00109">
    <property type="entry name" value="PROTEIN_KINASE_TYR"/>
    <property type="match status" value="1"/>
</dbReference>
<comment type="subcellular location">
    <subcellularLocation>
        <location evidence="1">Membrane</location>
        <topology evidence="1">Multi-pass membrane protein</topology>
    </subcellularLocation>
</comment>
<feature type="compositionally biased region" description="Acidic residues" evidence="20">
    <location>
        <begin position="1200"/>
        <end position="1219"/>
    </location>
</feature>
<evidence type="ECO:0000256" key="8">
    <source>
        <dbReference type="ARBA" id="ARBA00022777"/>
    </source>
</evidence>
<comment type="function">
    <text evidence="14">Phosphorylates PPP1C, phosphorylase b and CFTR.</text>
</comment>
<feature type="compositionally biased region" description="Polar residues" evidence="20">
    <location>
        <begin position="1310"/>
        <end position="1322"/>
    </location>
</feature>
<evidence type="ECO:0000313" key="25">
    <source>
        <dbReference type="Proteomes" id="UP000472265"/>
    </source>
</evidence>
<evidence type="ECO:0000256" key="9">
    <source>
        <dbReference type="ARBA" id="ARBA00022840"/>
    </source>
</evidence>
<keyword evidence="10 21" id="KW-1133">Transmembrane helix</keyword>
<dbReference type="FunFam" id="3.30.200.20:FF:000275">
    <property type="entry name" value="Apoptosis associated tyrosine kinase"/>
    <property type="match status" value="1"/>
</dbReference>
<evidence type="ECO:0000313" key="24">
    <source>
        <dbReference type="Ensembl" id="ENSSAUP00010049392.1"/>
    </source>
</evidence>
<evidence type="ECO:0000256" key="4">
    <source>
        <dbReference type="ARBA" id="ARBA00022553"/>
    </source>
</evidence>
<evidence type="ECO:0000256" key="10">
    <source>
        <dbReference type="ARBA" id="ARBA00022989"/>
    </source>
</evidence>
<feature type="region of interest" description="Disordered" evidence="20">
    <location>
        <begin position="1331"/>
        <end position="1374"/>
    </location>
</feature>
<evidence type="ECO:0000256" key="21">
    <source>
        <dbReference type="SAM" id="Phobius"/>
    </source>
</evidence>
<dbReference type="GO" id="GO:0016020">
    <property type="term" value="C:membrane"/>
    <property type="evidence" value="ECO:0007669"/>
    <property type="project" value="UniProtKB-SubCell"/>
</dbReference>
<dbReference type="GO" id="GO:0005524">
    <property type="term" value="F:ATP binding"/>
    <property type="evidence" value="ECO:0007669"/>
    <property type="project" value="UniProtKB-UniRule"/>
</dbReference>
<accession>A0A671XE54</accession>
<protein>
    <recommendedName>
        <fullName evidence="16">Serine/threonine-protein kinase LMTK2</fullName>
        <ecNumber evidence="2">2.7.11.1</ecNumber>
    </recommendedName>
    <alternativeName>
        <fullName evidence="17">Brain-enriched kinase</fullName>
    </alternativeName>
    <alternativeName>
        <fullName evidence="18">Lemur tyrosine kinase 2</fullName>
    </alternativeName>
</protein>
<comment type="subunit">
    <text evidence="15">Interacts with PPP1C and inhibitor-2.</text>
</comment>
<dbReference type="SUPFAM" id="SSF56112">
    <property type="entry name" value="Protein kinase-like (PK-like)"/>
    <property type="match status" value="1"/>
</dbReference>
<dbReference type="PANTHER" id="PTHR24417">
    <property type="entry name" value="SERINE/THREONINE-PROTEIN KINASE LMTK1"/>
    <property type="match status" value="1"/>
</dbReference>
<comment type="catalytic activity">
    <reaction evidence="13">
        <text>L-seryl-[protein] + ATP = O-phospho-L-seryl-[protein] + ADP + H(+)</text>
        <dbReference type="Rhea" id="RHEA:17989"/>
        <dbReference type="Rhea" id="RHEA-COMP:9863"/>
        <dbReference type="Rhea" id="RHEA-COMP:11604"/>
        <dbReference type="ChEBI" id="CHEBI:15378"/>
        <dbReference type="ChEBI" id="CHEBI:29999"/>
        <dbReference type="ChEBI" id="CHEBI:30616"/>
        <dbReference type="ChEBI" id="CHEBI:83421"/>
        <dbReference type="ChEBI" id="CHEBI:456216"/>
        <dbReference type="EC" id="2.7.11.1"/>
    </reaction>
</comment>
<keyword evidence="11 21" id="KW-0472">Membrane</keyword>
<feature type="region of interest" description="Disordered" evidence="20">
    <location>
        <begin position="980"/>
        <end position="1109"/>
    </location>
</feature>
<feature type="region of interest" description="Disordered" evidence="20">
    <location>
        <begin position="522"/>
        <end position="542"/>
    </location>
</feature>
<keyword evidence="4" id="KW-0597">Phosphoprotein</keyword>
<feature type="region of interest" description="Disordered" evidence="20">
    <location>
        <begin position="1121"/>
        <end position="1246"/>
    </location>
</feature>
<dbReference type="InterPro" id="IPR008266">
    <property type="entry name" value="Tyr_kinase_AS"/>
</dbReference>
<dbReference type="PROSITE" id="PS00107">
    <property type="entry name" value="PROTEIN_KINASE_ATP"/>
    <property type="match status" value="1"/>
</dbReference>
<evidence type="ECO:0000256" key="5">
    <source>
        <dbReference type="ARBA" id="ARBA00022679"/>
    </source>
</evidence>
<dbReference type="GO" id="GO:0005737">
    <property type="term" value="C:cytoplasm"/>
    <property type="evidence" value="ECO:0007669"/>
    <property type="project" value="UniProtKB-ARBA"/>
</dbReference>
<feature type="domain" description="Protein kinase" evidence="23">
    <location>
        <begin position="136"/>
        <end position="405"/>
    </location>
</feature>
<dbReference type="Gene3D" id="1.10.510.10">
    <property type="entry name" value="Transferase(Phosphotransferase) domain 1"/>
    <property type="match status" value="1"/>
</dbReference>
<gene>
    <name evidence="24" type="primary">LMTK2</name>
    <name evidence="24" type="synonym">lmtk2</name>
</gene>
<dbReference type="InterPro" id="IPR001245">
    <property type="entry name" value="Ser-Thr/Tyr_kinase_cat_dom"/>
</dbReference>
<dbReference type="InterPro" id="IPR011009">
    <property type="entry name" value="Kinase-like_dom_sf"/>
</dbReference>
<dbReference type="GeneTree" id="ENSGT00940000158475"/>
<feature type="compositionally biased region" description="Acidic residues" evidence="20">
    <location>
        <begin position="1338"/>
        <end position="1352"/>
    </location>
</feature>
<evidence type="ECO:0000256" key="12">
    <source>
        <dbReference type="ARBA" id="ARBA00047899"/>
    </source>
</evidence>
<evidence type="ECO:0000256" key="13">
    <source>
        <dbReference type="ARBA" id="ARBA00048679"/>
    </source>
</evidence>
<reference evidence="24" key="1">
    <citation type="submission" date="2021-04" db="EMBL/GenBank/DDBJ databases">
        <authorList>
            <consortium name="Wellcome Sanger Institute Data Sharing"/>
        </authorList>
    </citation>
    <scope>NUCLEOTIDE SEQUENCE [LARGE SCALE GENOMIC DNA]</scope>
</reference>
<dbReference type="Pfam" id="PF07714">
    <property type="entry name" value="PK_Tyr_Ser-Thr"/>
    <property type="match status" value="1"/>
</dbReference>
<reference evidence="24" key="2">
    <citation type="submission" date="2025-08" db="UniProtKB">
        <authorList>
            <consortium name="Ensembl"/>
        </authorList>
    </citation>
    <scope>IDENTIFICATION</scope>
</reference>
<feature type="region of interest" description="Disordered" evidence="20">
    <location>
        <begin position="765"/>
        <end position="806"/>
    </location>
</feature>
<dbReference type="Ensembl" id="ENSSAUT00010051965.1">
    <property type="protein sequence ID" value="ENSSAUP00010049392.1"/>
    <property type="gene ID" value="ENSSAUG00010020620.1"/>
</dbReference>